<feature type="domain" description="Actin-like protein N-terminal" evidence="1">
    <location>
        <begin position="5"/>
        <end position="156"/>
    </location>
</feature>
<reference evidence="3 4" key="1">
    <citation type="journal article" date="2021" name="ISME J.">
        <title>Genomic evolution of the class Acidithiobacillia: deep-branching Proteobacteria living in extreme acidic conditions.</title>
        <authorList>
            <person name="Moya-Beltran A."/>
            <person name="Beard S."/>
            <person name="Rojas-Villalobos C."/>
            <person name="Issotta F."/>
            <person name="Gallardo Y."/>
            <person name="Ulloa R."/>
            <person name="Giaveno A."/>
            <person name="Degli Esposti M."/>
            <person name="Johnson D.B."/>
            <person name="Quatrini R."/>
        </authorList>
    </citation>
    <scope>NUCLEOTIDE SEQUENCE [LARGE SCALE GENOMIC DNA]</scope>
    <source>
        <strain evidence="3 4">RW2</strain>
    </source>
</reference>
<dbReference type="SUPFAM" id="SSF53067">
    <property type="entry name" value="Actin-like ATPase domain"/>
    <property type="match status" value="2"/>
</dbReference>
<evidence type="ECO:0000259" key="2">
    <source>
        <dbReference type="Pfam" id="PF21522"/>
    </source>
</evidence>
<comment type="caution">
    <text evidence="3">The sequence shown here is derived from an EMBL/GenBank/DDBJ whole genome shotgun (WGS) entry which is preliminary data.</text>
</comment>
<dbReference type="InterPro" id="IPR040607">
    <property type="entry name" value="ALP_N"/>
</dbReference>
<evidence type="ECO:0000313" key="4">
    <source>
        <dbReference type="Proteomes" id="UP000755654"/>
    </source>
</evidence>
<accession>A0ABS5ZXV8</accession>
<dbReference type="CDD" id="cd24025">
    <property type="entry name" value="ASKHA_NBD_ParM_pCBH-like"/>
    <property type="match status" value="1"/>
</dbReference>
<dbReference type="RefSeq" id="WP_215880816.1">
    <property type="nucleotide sequence ID" value="NZ_JAAOMP010000035.1"/>
</dbReference>
<evidence type="ECO:0000313" key="3">
    <source>
        <dbReference type="EMBL" id="MBU2759270.1"/>
    </source>
</evidence>
<organism evidence="3 4">
    <name type="scientific">Acidithiobacillus sulfurivorans</name>
    <dbReference type="NCBI Taxonomy" id="1958756"/>
    <lineage>
        <taxon>Bacteria</taxon>
        <taxon>Pseudomonadati</taxon>
        <taxon>Pseudomonadota</taxon>
        <taxon>Acidithiobacillia</taxon>
        <taxon>Acidithiobacillales</taxon>
        <taxon>Acidithiobacillaceae</taxon>
        <taxon>Acidithiobacillus</taxon>
    </lineage>
</organism>
<proteinExistence type="predicted"/>
<dbReference type="InterPro" id="IPR043129">
    <property type="entry name" value="ATPase_NBD"/>
</dbReference>
<evidence type="ECO:0000259" key="1">
    <source>
        <dbReference type="Pfam" id="PF17989"/>
    </source>
</evidence>
<dbReference type="InterPro" id="IPR049067">
    <property type="entry name" value="MreB-like_C"/>
</dbReference>
<dbReference type="Gene3D" id="3.30.420.40">
    <property type="match status" value="2"/>
</dbReference>
<protein>
    <submittedName>
        <fullName evidence="3">ParM/StbA family protein</fullName>
    </submittedName>
</protein>
<keyword evidence="4" id="KW-1185">Reference proteome</keyword>
<dbReference type="Proteomes" id="UP000755654">
    <property type="component" value="Unassembled WGS sequence"/>
</dbReference>
<dbReference type="EMBL" id="JAAOMP010000035">
    <property type="protein sequence ID" value="MBU2759270.1"/>
    <property type="molecule type" value="Genomic_DNA"/>
</dbReference>
<dbReference type="Pfam" id="PF21522">
    <property type="entry name" value="MreB-like_C"/>
    <property type="match status" value="1"/>
</dbReference>
<gene>
    <name evidence="3" type="ORF">HAP95_03655</name>
</gene>
<dbReference type="Pfam" id="PF17989">
    <property type="entry name" value="ALP_N"/>
    <property type="match status" value="1"/>
</dbReference>
<sequence length="341" mass="36874">MSIAAVDVGSGYVKAISGGLMINSPRVSFPSVVGELPPHLRGQFGASDLPVIEYADRVWLTGQYALEHLRQHQVADTLGHQWAGSTPWMVLLLRALSEMGISEGEVHLVTGVPQASYRDRWRGIAASLLGEHRAVVHGNKMRLTILKGESMVMPQAAAGLYYWMAQDQNLREISETDGLIGGIDVGTYTTGFAVLRGGRPVMDLCSGLDIGMSRVASTVGTRIHGRFGLALDLKESMRMVENRHKVFLQGQWIDLSSDVQTAVEQAVSGPLMNAVYGLWGGDADRMIIGVYGGGAPDFCPFIQQVFPRAQLVPMDTMGGGRFLPVLGMLTYYAGRNGLQVG</sequence>
<name>A0ABS5ZXV8_9PROT</name>
<feature type="domain" description="Actin homologue MreB-like C-terminal" evidence="2">
    <location>
        <begin position="183"/>
        <end position="297"/>
    </location>
</feature>